<evidence type="ECO:0000256" key="2">
    <source>
        <dbReference type="ARBA" id="ARBA00009677"/>
    </source>
</evidence>
<dbReference type="GO" id="GO:0009425">
    <property type="term" value="C:bacterial-type flagellum basal body"/>
    <property type="evidence" value="ECO:0007669"/>
    <property type="project" value="UniProtKB-SubCell"/>
</dbReference>
<accession>A0A419F4T3</accession>
<dbReference type="EMBL" id="QZKI01000028">
    <property type="protein sequence ID" value="RJP73386.1"/>
    <property type="molecule type" value="Genomic_DNA"/>
</dbReference>
<evidence type="ECO:0000259" key="8">
    <source>
        <dbReference type="Pfam" id="PF07559"/>
    </source>
</evidence>
<comment type="similarity">
    <text evidence="2 5">Belongs to the flagella basal body rod proteins family.</text>
</comment>
<dbReference type="Pfam" id="PF22692">
    <property type="entry name" value="LlgE_F_G_D1"/>
    <property type="match status" value="1"/>
</dbReference>
<dbReference type="Pfam" id="PF00460">
    <property type="entry name" value="Flg_bb_rod"/>
    <property type="match status" value="1"/>
</dbReference>
<dbReference type="InterPro" id="IPR019776">
    <property type="entry name" value="Flagellar_basal_body_rod_CS"/>
</dbReference>
<reference evidence="10 11" key="1">
    <citation type="journal article" date="2017" name="ISME J.">
        <title>Energy and carbon metabolisms in a deep terrestrial subsurface fluid microbial community.</title>
        <authorList>
            <person name="Momper L."/>
            <person name="Jungbluth S.P."/>
            <person name="Lee M.D."/>
            <person name="Amend J.P."/>
        </authorList>
    </citation>
    <scope>NUCLEOTIDE SEQUENCE [LARGE SCALE GENOMIC DNA]</scope>
    <source>
        <strain evidence="10">SURF_17</strain>
    </source>
</reference>
<evidence type="ECO:0000256" key="1">
    <source>
        <dbReference type="ARBA" id="ARBA00004117"/>
    </source>
</evidence>
<dbReference type="InterPro" id="IPR037058">
    <property type="entry name" value="Falgellar_hook_FlgE_sf"/>
</dbReference>
<dbReference type="InterPro" id="IPR011491">
    <property type="entry name" value="FlgE_D2"/>
</dbReference>
<name>A0A419F4T3_9BACT</name>
<dbReference type="Gene3D" id="2.60.98.20">
    <property type="entry name" value="Flagellar hook protein FlgE"/>
    <property type="match status" value="1"/>
</dbReference>
<dbReference type="AlphaFoldDB" id="A0A419F4T3"/>
<comment type="function">
    <text evidence="5">A flexible structure which links the flagellar filament to the drive apparatus in the basal body.</text>
</comment>
<feature type="domain" description="Flagellar hook protein FlgE/F/G-like D1" evidence="9">
    <location>
        <begin position="97"/>
        <end position="160"/>
    </location>
</feature>
<keyword evidence="10" id="KW-0282">Flagellum</keyword>
<dbReference type="InterPro" id="IPR037925">
    <property type="entry name" value="FlgE/F/G-like"/>
</dbReference>
<evidence type="ECO:0000259" key="6">
    <source>
        <dbReference type="Pfam" id="PF00460"/>
    </source>
</evidence>
<feature type="domain" description="Flagellar hook protein FlgE D2" evidence="8">
    <location>
        <begin position="336"/>
        <end position="432"/>
    </location>
</feature>
<evidence type="ECO:0000259" key="9">
    <source>
        <dbReference type="Pfam" id="PF22692"/>
    </source>
</evidence>
<sequence length="552" mass="54987">MGLSTALFNAVSGLSTLSQSLNVIGDNLANVNTIGFKASNALFQTVFSQTLVGATAPTSSVLGTNPIQLGLGVRLGAIKRSFGQGSLNATGSSSDLALQGRGFFILSDGVGQSFTRDGSFAVAVDGTLVDPSTGLRVQGWQAVDGVVTPTGSVGDIVIPVGISIVRETSNALLSGNLDASGAIATTGTVTDGPATNDTSTGLAATAATLLTNLENTSAVNLGLAAGDTITITGTKGGADIAGTFSVTGASTLGDLAAAIQSTFGIVNGSVTVDADGSITITGDPGTGNAIADVELTAADGTGTARTDFNAHFNPGGGTAFTEITAADGESFVLSGLNVFDSLGNSVPLTITFTRTGPNTVSYLAESPFGTPVGSGTITYDTDGQFVSVDNAVINIDRSGTGAATPLDITLDFSDTTLLSGTNTLALSSQDGFPIGSLEEFFVGANGVITGGFSNGLSLVLGQVALAVFANQEGLLAIGDNQYVTSANSGDPVIGEATTGSRGAIVGGFLEGSNTDLATEFTNIIIAQRGFQANARTITAADVLLEEVISLVR</sequence>
<feature type="domain" description="Flagellar basal body rod protein N-terminal" evidence="6">
    <location>
        <begin position="9"/>
        <end position="37"/>
    </location>
</feature>
<dbReference type="Pfam" id="PF07559">
    <property type="entry name" value="FlgE_D2"/>
    <property type="match status" value="1"/>
</dbReference>
<keyword evidence="10" id="KW-0966">Cell projection</keyword>
<proteinExistence type="inferred from homology"/>
<feature type="domain" description="Flagellar basal-body/hook protein C-terminal" evidence="7">
    <location>
        <begin position="506"/>
        <end position="550"/>
    </location>
</feature>
<evidence type="ECO:0000256" key="3">
    <source>
        <dbReference type="ARBA" id="ARBA00019015"/>
    </source>
</evidence>
<dbReference type="InterPro" id="IPR053967">
    <property type="entry name" value="LlgE_F_G-like_D1"/>
</dbReference>
<dbReference type="NCBIfam" id="TIGR03506">
    <property type="entry name" value="FlgEFG_subfam"/>
    <property type="match status" value="2"/>
</dbReference>
<dbReference type="PROSITE" id="PS00588">
    <property type="entry name" value="FLAGELLA_BB_ROD"/>
    <property type="match status" value="1"/>
</dbReference>
<evidence type="ECO:0000259" key="7">
    <source>
        <dbReference type="Pfam" id="PF06429"/>
    </source>
</evidence>
<evidence type="ECO:0000313" key="10">
    <source>
        <dbReference type="EMBL" id="RJP73386.1"/>
    </source>
</evidence>
<dbReference type="PANTHER" id="PTHR30435">
    <property type="entry name" value="FLAGELLAR PROTEIN"/>
    <property type="match status" value="1"/>
</dbReference>
<dbReference type="InterPro" id="IPR020013">
    <property type="entry name" value="Flagellar_FlgE/F/G"/>
</dbReference>
<evidence type="ECO:0000256" key="4">
    <source>
        <dbReference type="ARBA" id="ARBA00023143"/>
    </source>
</evidence>
<keyword evidence="10" id="KW-0969">Cilium</keyword>
<keyword evidence="4 5" id="KW-0975">Bacterial flagellum</keyword>
<dbReference type="PANTHER" id="PTHR30435:SF1">
    <property type="entry name" value="FLAGELLAR HOOK PROTEIN FLGE"/>
    <property type="match status" value="1"/>
</dbReference>
<dbReference type="SUPFAM" id="SSF117143">
    <property type="entry name" value="Flagellar hook protein flgE"/>
    <property type="match status" value="2"/>
</dbReference>
<organism evidence="10 11">
    <name type="scientific">Candidatus Abyssobacteria bacterium SURF_17</name>
    <dbReference type="NCBI Taxonomy" id="2093361"/>
    <lineage>
        <taxon>Bacteria</taxon>
        <taxon>Pseudomonadati</taxon>
        <taxon>Candidatus Hydrogenedentota</taxon>
        <taxon>Candidatus Abyssobacteria</taxon>
    </lineage>
</organism>
<dbReference type="Pfam" id="PF06429">
    <property type="entry name" value="Flg_bbr_C"/>
    <property type="match status" value="1"/>
</dbReference>
<comment type="caution">
    <text evidence="10">The sequence shown here is derived from an EMBL/GenBank/DDBJ whole genome shotgun (WGS) entry which is preliminary data.</text>
</comment>
<evidence type="ECO:0000313" key="11">
    <source>
        <dbReference type="Proteomes" id="UP000285961"/>
    </source>
</evidence>
<comment type="subcellular location">
    <subcellularLocation>
        <location evidence="1 5">Bacterial flagellum basal body</location>
    </subcellularLocation>
</comment>
<evidence type="ECO:0000256" key="5">
    <source>
        <dbReference type="RuleBase" id="RU362116"/>
    </source>
</evidence>
<dbReference type="Proteomes" id="UP000285961">
    <property type="component" value="Unassembled WGS sequence"/>
</dbReference>
<dbReference type="GO" id="GO:0071978">
    <property type="term" value="P:bacterial-type flagellum-dependent swarming motility"/>
    <property type="evidence" value="ECO:0007669"/>
    <property type="project" value="TreeGrafter"/>
</dbReference>
<dbReference type="InterPro" id="IPR001444">
    <property type="entry name" value="Flag_bb_rod_N"/>
</dbReference>
<gene>
    <name evidence="10" type="ORF">C4532_04580</name>
</gene>
<dbReference type="InterPro" id="IPR010930">
    <property type="entry name" value="Flg_bb/hook_C_dom"/>
</dbReference>
<protein>
    <recommendedName>
        <fullName evidence="3 5">Flagellar hook protein FlgE</fullName>
    </recommendedName>
</protein>